<sequence>MIPTAVSRAAGRRQRVLRRRLWNACQRRQREDIQRAVARYERGGYPPCADLAEAKRLLVFFQLRDARNSSALWSLVL</sequence>
<dbReference type="EMBL" id="PZQS01000003">
    <property type="protein sequence ID" value="PVD34909.1"/>
    <property type="molecule type" value="Genomic_DNA"/>
</dbReference>
<gene>
    <name evidence="1" type="ORF">C0Q70_06190</name>
</gene>
<proteinExistence type="predicted"/>
<protein>
    <submittedName>
        <fullName evidence="1">Uncharacterized protein</fullName>
    </submittedName>
</protein>
<evidence type="ECO:0000313" key="2">
    <source>
        <dbReference type="Proteomes" id="UP000245119"/>
    </source>
</evidence>
<dbReference type="Proteomes" id="UP000245119">
    <property type="component" value="Linkage Group LG3"/>
</dbReference>
<accession>A0A2T7PNB2</accession>
<organism evidence="1 2">
    <name type="scientific">Pomacea canaliculata</name>
    <name type="common">Golden apple snail</name>
    <dbReference type="NCBI Taxonomy" id="400727"/>
    <lineage>
        <taxon>Eukaryota</taxon>
        <taxon>Metazoa</taxon>
        <taxon>Spiralia</taxon>
        <taxon>Lophotrochozoa</taxon>
        <taxon>Mollusca</taxon>
        <taxon>Gastropoda</taxon>
        <taxon>Caenogastropoda</taxon>
        <taxon>Architaenioglossa</taxon>
        <taxon>Ampullarioidea</taxon>
        <taxon>Ampullariidae</taxon>
        <taxon>Pomacea</taxon>
    </lineage>
</organism>
<keyword evidence="2" id="KW-1185">Reference proteome</keyword>
<comment type="caution">
    <text evidence="1">The sequence shown here is derived from an EMBL/GenBank/DDBJ whole genome shotgun (WGS) entry which is preliminary data.</text>
</comment>
<dbReference type="AlphaFoldDB" id="A0A2T7PNB2"/>
<evidence type="ECO:0000313" key="1">
    <source>
        <dbReference type="EMBL" id="PVD34909.1"/>
    </source>
</evidence>
<reference evidence="1 2" key="1">
    <citation type="submission" date="2018-04" db="EMBL/GenBank/DDBJ databases">
        <title>The genome of golden apple snail Pomacea canaliculata provides insight into stress tolerance and invasive adaptation.</title>
        <authorList>
            <person name="Liu C."/>
            <person name="Liu B."/>
            <person name="Ren Y."/>
            <person name="Zhang Y."/>
            <person name="Wang H."/>
            <person name="Li S."/>
            <person name="Jiang F."/>
            <person name="Yin L."/>
            <person name="Zhang G."/>
            <person name="Qian W."/>
            <person name="Fan W."/>
        </authorList>
    </citation>
    <scope>NUCLEOTIDE SEQUENCE [LARGE SCALE GENOMIC DNA]</scope>
    <source>
        <strain evidence="1">SZHN2017</strain>
        <tissue evidence="1">Muscle</tissue>
    </source>
</reference>
<name>A0A2T7PNB2_POMCA</name>